<name>A0A814Y5I5_9BILA</name>
<dbReference type="EMBL" id="CAJNOL010002039">
    <property type="protein sequence ID" value="CAF1453512.1"/>
    <property type="molecule type" value="Genomic_DNA"/>
</dbReference>
<evidence type="ECO:0000313" key="5">
    <source>
        <dbReference type="Proteomes" id="UP000663882"/>
    </source>
</evidence>
<evidence type="ECO:0000313" key="4">
    <source>
        <dbReference type="Proteomes" id="UP000663870"/>
    </source>
</evidence>
<accession>A0A814Y5I5</accession>
<dbReference type="Proteomes" id="UP000663882">
    <property type="component" value="Unassembled WGS sequence"/>
</dbReference>
<reference evidence="1" key="1">
    <citation type="submission" date="2021-02" db="EMBL/GenBank/DDBJ databases">
        <authorList>
            <person name="Nowell W R."/>
        </authorList>
    </citation>
    <scope>NUCLEOTIDE SEQUENCE</scope>
</reference>
<dbReference type="AlphaFoldDB" id="A0A814Y5I5"/>
<proteinExistence type="predicted"/>
<evidence type="ECO:0000313" key="2">
    <source>
        <dbReference type="EMBL" id="CAF1453512.1"/>
    </source>
</evidence>
<evidence type="ECO:0000313" key="3">
    <source>
        <dbReference type="EMBL" id="CAF4081088.1"/>
    </source>
</evidence>
<dbReference type="Proteomes" id="UP000663823">
    <property type="component" value="Unassembled WGS sequence"/>
</dbReference>
<protein>
    <submittedName>
        <fullName evidence="1">Uncharacterized protein</fullName>
    </submittedName>
</protein>
<dbReference type="OrthoDB" id="3263820at2759"/>
<evidence type="ECO:0000313" key="1">
    <source>
        <dbReference type="EMBL" id="CAF1224733.1"/>
    </source>
</evidence>
<dbReference type="EMBL" id="CAJOAX010010764">
    <property type="protein sequence ID" value="CAF4081088.1"/>
    <property type="molecule type" value="Genomic_DNA"/>
</dbReference>
<sequence>MGLIRAIVKSKQDTVRLLIEELVEKKSDSSKMKFKLNDKFIKVPNIFILYRSNIYHLKHPKWVIKKHAMIFRPGNCVTVLEYPNLKDNS</sequence>
<dbReference type="EMBL" id="CAJNOO010001999">
    <property type="protein sequence ID" value="CAF1224733.1"/>
    <property type="molecule type" value="Genomic_DNA"/>
</dbReference>
<gene>
    <name evidence="2" type="ORF">JXQ802_LOCUS37744</name>
    <name evidence="3" type="ORF">OTI717_LOCUS33197</name>
    <name evidence="1" type="ORF">RFH988_LOCUS25839</name>
</gene>
<organism evidence="1 5">
    <name type="scientific">Rotaria sordida</name>
    <dbReference type="NCBI Taxonomy" id="392033"/>
    <lineage>
        <taxon>Eukaryota</taxon>
        <taxon>Metazoa</taxon>
        <taxon>Spiralia</taxon>
        <taxon>Gnathifera</taxon>
        <taxon>Rotifera</taxon>
        <taxon>Eurotatoria</taxon>
        <taxon>Bdelloidea</taxon>
        <taxon>Philodinida</taxon>
        <taxon>Philodinidae</taxon>
        <taxon>Rotaria</taxon>
    </lineage>
</organism>
<comment type="caution">
    <text evidence="1">The sequence shown here is derived from an EMBL/GenBank/DDBJ whole genome shotgun (WGS) entry which is preliminary data.</text>
</comment>
<dbReference type="Proteomes" id="UP000663870">
    <property type="component" value="Unassembled WGS sequence"/>
</dbReference>
<keyword evidence="4" id="KW-1185">Reference proteome</keyword>